<dbReference type="Proteomes" id="UP001357485">
    <property type="component" value="Unassembled WGS sequence"/>
</dbReference>
<evidence type="ECO:0000313" key="2">
    <source>
        <dbReference type="Proteomes" id="UP001357485"/>
    </source>
</evidence>
<protein>
    <submittedName>
        <fullName evidence="1">Uncharacterized protein</fullName>
    </submittedName>
</protein>
<comment type="caution">
    <text evidence="1">The sequence shown here is derived from an EMBL/GenBank/DDBJ whole genome shotgun (WGS) entry which is preliminary data.</text>
</comment>
<dbReference type="PANTHER" id="PTHR34861:SF10">
    <property type="entry name" value="CYCLASE"/>
    <property type="match status" value="1"/>
</dbReference>
<accession>A0ABR0M8N2</accession>
<proteinExistence type="predicted"/>
<sequence length="142" mass="15679">MTDAKGKSKIEVAQGRLSSLVSSITGASSQQFPHFDALPKVEGQPQGCIWGLFDKTDGKRDEIGTLNLLTSDVVRQASKEISTGEHIQLDWSLDNVQFPGFGRKEFDQKVVDLAPLGFKALDDEIYINTQSGSQWDSLKHVR</sequence>
<dbReference type="PANTHER" id="PTHR34861">
    <property type="match status" value="1"/>
</dbReference>
<evidence type="ECO:0000313" key="1">
    <source>
        <dbReference type="EMBL" id="KAK5296583.1"/>
    </source>
</evidence>
<dbReference type="EMBL" id="JAVRRA010000021">
    <property type="protein sequence ID" value="KAK5296583.1"/>
    <property type="molecule type" value="Genomic_DNA"/>
</dbReference>
<gene>
    <name evidence="1" type="ORF">LTR16_000677</name>
</gene>
<name>A0ABR0M8N2_9PEZI</name>
<reference evidence="1 2" key="1">
    <citation type="submission" date="2023-08" db="EMBL/GenBank/DDBJ databases">
        <title>Black Yeasts Isolated from many extreme environments.</title>
        <authorList>
            <person name="Coleine C."/>
            <person name="Stajich J.E."/>
            <person name="Selbmann L."/>
        </authorList>
    </citation>
    <scope>NUCLEOTIDE SEQUENCE [LARGE SCALE GENOMIC DNA]</scope>
    <source>
        <strain evidence="1 2">CCFEE 536</strain>
    </source>
</reference>
<organism evidence="1 2">
    <name type="scientific">Cryomyces antarcticus</name>
    <dbReference type="NCBI Taxonomy" id="329879"/>
    <lineage>
        <taxon>Eukaryota</taxon>
        <taxon>Fungi</taxon>
        <taxon>Dikarya</taxon>
        <taxon>Ascomycota</taxon>
        <taxon>Pezizomycotina</taxon>
        <taxon>Dothideomycetes</taxon>
        <taxon>Dothideomycetes incertae sedis</taxon>
        <taxon>Cryomyces</taxon>
    </lineage>
</organism>
<keyword evidence="2" id="KW-1185">Reference proteome</keyword>